<evidence type="ECO:0008006" key="4">
    <source>
        <dbReference type="Google" id="ProtNLM"/>
    </source>
</evidence>
<accession>A0ABU3PG75</accession>
<proteinExistence type="predicted"/>
<sequence length="335" mass="34394">MRTTRSLMALSSCAALVACGGGGGGSTAELPPTPAPLVLQAPPSQAASLAQSSGDAIDSVKALGSAATDLARRSNDPSSAFLPFGNPWGHSFTRPTGTSPNAHALAVQEVKCADLPPSTGMRCTGSITVDSNVDNNASSLPAGSYIKMSFNNLVGSVGSEAFSLNGSMRMDFLTAVSNPQLLSPNTRLQLSFDKLSGSANGESIGPITAIALFEIDAQGQLSMTFNGSQYFGMQGVSAADSSNFRISSSRVRTAHWADSKSYVDYGFSNWQVSTGKPLLNSSGSLSAGADSVTIRVLSSSSSVVVYDVLLAKGGVSKHYTVTANYSGSNVSYSAN</sequence>
<evidence type="ECO:0000313" key="2">
    <source>
        <dbReference type="EMBL" id="MDT9001600.1"/>
    </source>
</evidence>
<protein>
    <recommendedName>
        <fullName evidence="4">Lipoprotein</fullName>
    </recommendedName>
</protein>
<gene>
    <name evidence="2" type="ORF">RQP53_20150</name>
</gene>
<name>A0ABU3PG75_9BURK</name>
<organism evidence="2 3">
    <name type="scientific">Roseateles aquae</name>
    <dbReference type="NCBI Taxonomy" id="3077235"/>
    <lineage>
        <taxon>Bacteria</taxon>
        <taxon>Pseudomonadati</taxon>
        <taxon>Pseudomonadota</taxon>
        <taxon>Betaproteobacteria</taxon>
        <taxon>Burkholderiales</taxon>
        <taxon>Sphaerotilaceae</taxon>
        <taxon>Roseateles</taxon>
    </lineage>
</organism>
<evidence type="ECO:0000313" key="3">
    <source>
        <dbReference type="Proteomes" id="UP001246372"/>
    </source>
</evidence>
<keyword evidence="3" id="KW-1185">Reference proteome</keyword>
<dbReference type="PROSITE" id="PS51257">
    <property type="entry name" value="PROKAR_LIPOPROTEIN"/>
    <property type="match status" value="1"/>
</dbReference>
<feature type="chain" id="PRO_5046983466" description="Lipoprotein" evidence="1">
    <location>
        <begin position="21"/>
        <end position="335"/>
    </location>
</feature>
<dbReference type="Proteomes" id="UP001246372">
    <property type="component" value="Unassembled WGS sequence"/>
</dbReference>
<dbReference type="EMBL" id="JAVXZY010000010">
    <property type="protein sequence ID" value="MDT9001600.1"/>
    <property type="molecule type" value="Genomic_DNA"/>
</dbReference>
<reference evidence="2" key="1">
    <citation type="submission" date="2023-09" db="EMBL/GenBank/DDBJ databases">
        <title>Paucibacter sp. APW11 Genome sequencing and assembly.</title>
        <authorList>
            <person name="Kim I."/>
        </authorList>
    </citation>
    <scope>NUCLEOTIDE SEQUENCE</scope>
    <source>
        <strain evidence="2">APW11</strain>
    </source>
</reference>
<evidence type="ECO:0000256" key="1">
    <source>
        <dbReference type="SAM" id="SignalP"/>
    </source>
</evidence>
<feature type="signal peptide" evidence="1">
    <location>
        <begin position="1"/>
        <end position="20"/>
    </location>
</feature>
<keyword evidence="1" id="KW-0732">Signal</keyword>
<dbReference type="RefSeq" id="WP_315652485.1">
    <property type="nucleotide sequence ID" value="NZ_JAVXZY010000010.1"/>
</dbReference>
<comment type="caution">
    <text evidence="2">The sequence shown here is derived from an EMBL/GenBank/DDBJ whole genome shotgun (WGS) entry which is preliminary data.</text>
</comment>